<name>A0ABU6PV14_9BACL</name>
<dbReference type="Pfam" id="PF04883">
    <property type="entry name" value="HK97-gp10_like"/>
    <property type="match status" value="1"/>
</dbReference>
<dbReference type="InterPro" id="IPR010064">
    <property type="entry name" value="HK97-gp10_tail"/>
</dbReference>
<organism evidence="1 2">
    <name type="scientific">Paenibacillus chibensis</name>
    <dbReference type="NCBI Taxonomy" id="59846"/>
    <lineage>
        <taxon>Bacteria</taxon>
        <taxon>Bacillati</taxon>
        <taxon>Bacillota</taxon>
        <taxon>Bacilli</taxon>
        <taxon>Bacillales</taxon>
        <taxon>Paenibacillaceae</taxon>
        <taxon>Paenibacillus</taxon>
    </lineage>
</organism>
<evidence type="ECO:0000313" key="2">
    <source>
        <dbReference type="Proteomes" id="UP001343257"/>
    </source>
</evidence>
<gene>
    <name evidence="1" type="ORF">P9847_11505</name>
</gene>
<accession>A0ABU6PV14</accession>
<dbReference type="RefSeq" id="WP_328277917.1">
    <property type="nucleotide sequence ID" value="NZ_JARTLD010000028.1"/>
</dbReference>
<reference evidence="1 2" key="1">
    <citation type="submission" date="2023-03" db="EMBL/GenBank/DDBJ databases">
        <title>Bacillus Genome Sequencing.</title>
        <authorList>
            <person name="Dunlap C."/>
        </authorList>
    </citation>
    <scope>NUCLEOTIDE SEQUENCE [LARGE SCALE GENOMIC DNA]</scope>
    <source>
        <strain evidence="1 2">NRS-52</strain>
    </source>
</reference>
<proteinExistence type="predicted"/>
<evidence type="ECO:0000313" key="1">
    <source>
        <dbReference type="EMBL" id="MED5017928.1"/>
    </source>
</evidence>
<keyword evidence="2" id="KW-1185">Reference proteome</keyword>
<protein>
    <submittedName>
        <fullName evidence="1">HK97 gp10 family phage protein</fullName>
    </submittedName>
</protein>
<comment type="caution">
    <text evidence="1">The sequence shown here is derived from an EMBL/GenBank/DDBJ whole genome shotgun (WGS) entry which is preliminary data.</text>
</comment>
<sequence length="143" mass="16616">MTRQDDFDLSGLSDFTGRLLHLADVQFPKESRRFMQQEGNKLRRITAAKARRLVKRRSGKYLKGIKRGKVYKYKGQELAVRVYDSSPHAHLIEHGHRQVTKDGREVGFVRGKKVFEKSRAEFADTFAQDCEDFVDEMLARGLR</sequence>
<dbReference type="Proteomes" id="UP001343257">
    <property type="component" value="Unassembled WGS sequence"/>
</dbReference>
<dbReference type="EMBL" id="JARTLD010000028">
    <property type="protein sequence ID" value="MED5017928.1"/>
    <property type="molecule type" value="Genomic_DNA"/>
</dbReference>